<proteinExistence type="predicted"/>
<dbReference type="SUPFAM" id="SSF56672">
    <property type="entry name" value="DNA/RNA polymerases"/>
    <property type="match status" value="1"/>
</dbReference>
<name>L7JSU4_TRAHO</name>
<keyword evidence="2" id="KW-0808">Transferase</keyword>
<evidence type="ECO:0000259" key="1">
    <source>
        <dbReference type="Pfam" id="PF00078"/>
    </source>
</evidence>
<keyword evidence="2" id="KW-0695">RNA-directed DNA polymerase</keyword>
<dbReference type="AlphaFoldDB" id="L7JSU4"/>
<evidence type="ECO:0000313" key="3">
    <source>
        <dbReference type="Proteomes" id="UP000011185"/>
    </source>
</evidence>
<sequence>VIFQRVINQVLDRLIGNGLESYMDDIIIHFKKYDALVREVIKRLSRNKLKVNMKKVEYARQEVKLLGVTING</sequence>
<dbReference type="Pfam" id="PF00078">
    <property type="entry name" value="RVT_1"/>
    <property type="match status" value="1"/>
</dbReference>
<feature type="non-terminal residue" evidence="2">
    <location>
        <position position="1"/>
    </location>
</feature>
<dbReference type="InParanoid" id="L7JSU4"/>
<reference evidence="2 3" key="1">
    <citation type="journal article" date="2012" name="PLoS Pathog.">
        <title>The genome of the obligate intracellular parasite Trachipleistophora hominis: new insights into microsporidian genome dynamics and reductive evolution.</title>
        <authorList>
            <person name="Heinz E."/>
            <person name="Williams T.A."/>
            <person name="Nakjang S."/>
            <person name="Noel C.J."/>
            <person name="Swan D.C."/>
            <person name="Goldberg A.V."/>
            <person name="Harris S.R."/>
            <person name="Weinmaier T."/>
            <person name="Markert S."/>
            <person name="Becher D."/>
            <person name="Bernhardt J."/>
            <person name="Dagan T."/>
            <person name="Hacker C."/>
            <person name="Lucocq J.M."/>
            <person name="Schweder T."/>
            <person name="Rattei T."/>
            <person name="Hall N."/>
            <person name="Hirt R.P."/>
            <person name="Embley T.M."/>
        </authorList>
    </citation>
    <scope>NUCLEOTIDE SEQUENCE [LARGE SCALE GENOMIC DNA]</scope>
</reference>
<gene>
    <name evidence="2" type="ORF">THOM_2461</name>
</gene>
<dbReference type="GO" id="GO:0003964">
    <property type="term" value="F:RNA-directed DNA polymerase activity"/>
    <property type="evidence" value="ECO:0007669"/>
    <property type="project" value="UniProtKB-KW"/>
</dbReference>
<dbReference type="InterPro" id="IPR043502">
    <property type="entry name" value="DNA/RNA_pol_sf"/>
</dbReference>
<accession>L7JSU4</accession>
<keyword evidence="2" id="KW-0548">Nucleotidyltransferase</keyword>
<dbReference type="HOGENOM" id="CLU_2729380_0_0_1"/>
<feature type="domain" description="Reverse transcriptase" evidence="1">
    <location>
        <begin position="2"/>
        <end position="70"/>
    </location>
</feature>
<dbReference type="InterPro" id="IPR000477">
    <property type="entry name" value="RT_dom"/>
</dbReference>
<evidence type="ECO:0000313" key="2">
    <source>
        <dbReference type="EMBL" id="ELQ74548.1"/>
    </source>
</evidence>
<dbReference type="Proteomes" id="UP000011185">
    <property type="component" value="Unassembled WGS sequence"/>
</dbReference>
<dbReference type="VEuPathDB" id="MicrosporidiaDB:THOM_2461"/>
<dbReference type="OrthoDB" id="5152741at2759"/>
<dbReference type="EMBL" id="JH994035">
    <property type="protein sequence ID" value="ELQ74548.1"/>
    <property type="molecule type" value="Genomic_DNA"/>
</dbReference>
<keyword evidence="3" id="KW-1185">Reference proteome</keyword>
<dbReference type="InterPro" id="IPR043128">
    <property type="entry name" value="Rev_trsase/Diguanyl_cyclase"/>
</dbReference>
<organism evidence="2 3">
    <name type="scientific">Trachipleistophora hominis</name>
    <name type="common">Microsporidian parasite</name>
    <dbReference type="NCBI Taxonomy" id="72359"/>
    <lineage>
        <taxon>Eukaryota</taxon>
        <taxon>Fungi</taxon>
        <taxon>Fungi incertae sedis</taxon>
        <taxon>Microsporidia</taxon>
        <taxon>Pleistophoridae</taxon>
        <taxon>Trachipleistophora</taxon>
    </lineage>
</organism>
<dbReference type="Gene3D" id="3.30.70.270">
    <property type="match status" value="1"/>
</dbReference>
<protein>
    <submittedName>
        <fullName evidence="2">Putative Reverse transcriptase, LTR Retrotransposon protein</fullName>
    </submittedName>
</protein>